<dbReference type="EMBL" id="JAKZMO010000003">
    <property type="protein sequence ID" value="MDG5481968.1"/>
    <property type="molecule type" value="Genomic_DNA"/>
</dbReference>
<dbReference type="RefSeq" id="WP_278219892.1">
    <property type="nucleotide sequence ID" value="NZ_JAKZMO010000003.1"/>
</dbReference>
<evidence type="ECO:0000256" key="3">
    <source>
        <dbReference type="ARBA" id="ARBA00023033"/>
    </source>
</evidence>
<name>A0ABT6GKP6_MYCGU</name>
<keyword evidence="6" id="KW-1185">Reference proteome</keyword>
<reference evidence="5" key="1">
    <citation type="journal article" date="2023" name="Environ. Microbiol.">
        <title>The 2-methylpropene degradation pathway in Mycobacteriaceae family strains.</title>
        <authorList>
            <person name="Helbich S."/>
            <person name="Barrantes I."/>
            <person name="Dos Anjos Borges L.G."/>
            <person name="Pieper D.H."/>
            <person name="Vainshtein Y."/>
            <person name="Sohn K."/>
            <person name="Engesser K.H."/>
        </authorList>
    </citation>
    <scope>NUCLEOTIDE SEQUENCE</scope>
    <source>
        <strain evidence="5">IBE100</strain>
    </source>
</reference>
<evidence type="ECO:0000256" key="4">
    <source>
        <dbReference type="ARBA" id="ARBA00048941"/>
    </source>
</evidence>
<dbReference type="InterPro" id="IPR012348">
    <property type="entry name" value="RNR-like"/>
</dbReference>
<dbReference type="Proteomes" id="UP001154266">
    <property type="component" value="Unassembled WGS sequence"/>
</dbReference>
<proteinExistence type="predicted"/>
<evidence type="ECO:0000313" key="5">
    <source>
        <dbReference type="EMBL" id="MDG5481968.1"/>
    </source>
</evidence>
<dbReference type="GO" id="GO:0004497">
    <property type="term" value="F:monooxygenase activity"/>
    <property type="evidence" value="ECO:0007669"/>
    <property type="project" value="UniProtKB-KW"/>
</dbReference>
<sequence length="366" mass="40764">MSGTAGCDDGLTSAGVILETVAEGFYSPRDLTYVRPQKRRLTEYEAVICNTQPDLGQFEVGGWLALRPDGSGIHRPESTALSYPNWFEYRDPSGVWQRPYVKQLAQFERSVSAVMTGAQLNGAFSDISPIWLELLAHHYEAFASFEWGMFRSHAFVAREALSDTLTMASVFAAQDRLRHQQNIALYSLSLHEHIADYEEGLGLANWLDDPICQPARRLVERVMSSTDWCEVLLMTNLIIEPLYTALVGSEFFRRLAPLHGDVVTTVIEMTAEAARARNRAMAMALVKMVSADSDRVGRTVSNTRNREVMQSWVESWYPMAMAAASAFLPLFKTAAVNGDFGQRALDRALADTRDVLDQVGLTVPGK</sequence>
<keyword evidence="3 5" id="KW-0503">Monooxygenase</keyword>
<organism evidence="5 6">
    <name type="scientific">Mycolicibacterium gadium</name>
    <name type="common">Mycobacterium gadium</name>
    <dbReference type="NCBI Taxonomy" id="1794"/>
    <lineage>
        <taxon>Bacteria</taxon>
        <taxon>Bacillati</taxon>
        <taxon>Actinomycetota</taxon>
        <taxon>Actinomycetes</taxon>
        <taxon>Mycobacteriales</taxon>
        <taxon>Mycobacteriaceae</taxon>
        <taxon>Mycolicibacterium</taxon>
    </lineage>
</organism>
<dbReference type="InterPro" id="IPR003430">
    <property type="entry name" value="Phenol_Hydrox"/>
</dbReference>
<protein>
    <recommendedName>
        <fullName evidence="1">propane 2-monooxygenase</fullName>
        <ecNumber evidence="1">1.14.13.227</ecNumber>
    </recommendedName>
</protein>
<dbReference type="Gene3D" id="1.10.620.20">
    <property type="entry name" value="Ribonucleotide Reductase, subunit A"/>
    <property type="match status" value="1"/>
</dbReference>
<comment type="caution">
    <text evidence="5">The sequence shown here is derived from an EMBL/GenBank/DDBJ whole genome shotgun (WGS) entry which is preliminary data.</text>
</comment>
<evidence type="ECO:0000313" key="6">
    <source>
        <dbReference type="Proteomes" id="UP001154266"/>
    </source>
</evidence>
<evidence type="ECO:0000256" key="1">
    <source>
        <dbReference type="ARBA" id="ARBA00012710"/>
    </source>
</evidence>
<dbReference type="Pfam" id="PF02332">
    <property type="entry name" value="Phenol_Hydrox"/>
    <property type="match status" value="1"/>
</dbReference>
<comment type="catalytic activity">
    <reaction evidence="4">
        <text>propane + NADH + O2 + H(+) = propan-2-ol + NAD(+) + H2O</text>
        <dbReference type="Rhea" id="RHEA:49992"/>
        <dbReference type="ChEBI" id="CHEBI:15377"/>
        <dbReference type="ChEBI" id="CHEBI:15378"/>
        <dbReference type="ChEBI" id="CHEBI:15379"/>
        <dbReference type="ChEBI" id="CHEBI:17824"/>
        <dbReference type="ChEBI" id="CHEBI:32879"/>
        <dbReference type="ChEBI" id="CHEBI:57540"/>
        <dbReference type="ChEBI" id="CHEBI:57945"/>
        <dbReference type="EC" id="1.14.13.227"/>
    </reaction>
</comment>
<dbReference type="SUPFAM" id="SSF47240">
    <property type="entry name" value="Ferritin-like"/>
    <property type="match status" value="1"/>
</dbReference>
<dbReference type="InterPro" id="IPR009078">
    <property type="entry name" value="Ferritin-like_SF"/>
</dbReference>
<evidence type="ECO:0000256" key="2">
    <source>
        <dbReference type="ARBA" id="ARBA00023002"/>
    </source>
</evidence>
<keyword evidence="2" id="KW-0560">Oxidoreductase</keyword>
<dbReference type="EC" id="1.14.13.227" evidence="1"/>
<accession>A0ABT6GKP6</accession>
<gene>
    <name evidence="5" type="ORF">MNO81_04070</name>
</gene>